<dbReference type="EMBL" id="JACSQZ010000017">
    <property type="protein sequence ID" value="MBD7914829.1"/>
    <property type="molecule type" value="Genomic_DNA"/>
</dbReference>
<evidence type="ECO:0000256" key="1">
    <source>
        <dbReference type="ARBA" id="ARBA00022679"/>
    </source>
</evidence>
<evidence type="ECO:0000259" key="3">
    <source>
        <dbReference type="PROSITE" id="PS51186"/>
    </source>
</evidence>
<dbReference type="Proteomes" id="UP000640335">
    <property type="component" value="Unassembled WGS sequence"/>
</dbReference>
<dbReference type="PANTHER" id="PTHR42919:SF8">
    <property type="entry name" value="N-ALPHA-ACETYLTRANSFERASE 50"/>
    <property type="match status" value="1"/>
</dbReference>
<dbReference type="CDD" id="cd04301">
    <property type="entry name" value="NAT_SF"/>
    <property type="match status" value="1"/>
</dbReference>
<gene>
    <name evidence="4" type="ORF">H9660_06690</name>
</gene>
<sequence length="307" mass="36839">MLEKLTLNNIDVFKEIYFKNFNEISYNKDFFKCYDNQNFLIKFLYRKFIRLIKINGIYIGYIWFDSTDEEYTKVWALYIDNNYISLINERTLSYFNNNILSYEEIDNTQKSLLLSKLGFQKNNYTFLLKMDISKYINKYINEDILTVMKDQVYEKTNPKNKIKFSVRKLEAGKDEVLRCHLQNDIFAQVNRRPLNLDDIFADTAQDYYLDNLCFFGMVNNEYIGYGQIIFNRNMYTIVNFGIISKYRGLGLSKLLLNEIIMEAKNYGINDLYIRVDYDNIKAINLYKGIGFKDLNKIALWERKYKVY</sequence>
<dbReference type="PANTHER" id="PTHR42919">
    <property type="entry name" value="N-ALPHA-ACETYLTRANSFERASE"/>
    <property type="match status" value="1"/>
</dbReference>
<dbReference type="InterPro" id="IPR000182">
    <property type="entry name" value="GNAT_dom"/>
</dbReference>
<evidence type="ECO:0000256" key="2">
    <source>
        <dbReference type="ARBA" id="ARBA00023315"/>
    </source>
</evidence>
<keyword evidence="5" id="KW-1185">Reference proteome</keyword>
<name>A0ABR8Q3B5_9CLOT</name>
<dbReference type="RefSeq" id="WP_191749594.1">
    <property type="nucleotide sequence ID" value="NZ_JACSQZ010000017.1"/>
</dbReference>
<dbReference type="Gene3D" id="3.40.630.30">
    <property type="match status" value="1"/>
</dbReference>
<comment type="caution">
    <text evidence="4">The sequence shown here is derived from an EMBL/GenBank/DDBJ whole genome shotgun (WGS) entry which is preliminary data.</text>
</comment>
<dbReference type="PROSITE" id="PS51186">
    <property type="entry name" value="GNAT"/>
    <property type="match status" value="1"/>
</dbReference>
<dbReference type="Pfam" id="PF00583">
    <property type="entry name" value="Acetyltransf_1"/>
    <property type="match status" value="1"/>
</dbReference>
<feature type="domain" description="N-acetyltransferase" evidence="3">
    <location>
        <begin position="175"/>
        <end position="307"/>
    </location>
</feature>
<organism evidence="4 5">
    <name type="scientific">Clostridium gallinarum</name>
    <dbReference type="NCBI Taxonomy" id="2762246"/>
    <lineage>
        <taxon>Bacteria</taxon>
        <taxon>Bacillati</taxon>
        <taxon>Bacillota</taxon>
        <taxon>Clostridia</taxon>
        <taxon>Eubacteriales</taxon>
        <taxon>Clostridiaceae</taxon>
        <taxon>Clostridium</taxon>
    </lineage>
</organism>
<dbReference type="InterPro" id="IPR016181">
    <property type="entry name" value="Acyl_CoA_acyltransferase"/>
</dbReference>
<proteinExistence type="predicted"/>
<keyword evidence="1" id="KW-0808">Transferase</keyword>
<dbReference type="SUPFAM" id="SSF55729">
    <property type="entry name" value="Acyl-CoA N-acyltransferases (Nat)"/>
    <property type="match status" value="1"/>
</dbReference>
<accession>A0ABR8Q3B5</accession>
<evidence type="ECO:0000313" key="5">
    <source>
        <dbReference type="Proteomes" id="UP000640335"/>
    </source>
</evidence>
<reference evidence="4 5" key="1">
    <citation type="submission" date="2020-08" db="EMBL/GenBank/DDBJ databases">
        <title>A Genomic Blueprint of the Chicken Gut Microbiome.</title>
        <authorList>
            <person name="Gilroy R."/>
            <person name="Ravi A."/>
            <person name="Getino M."/>
            <person name="Pursley I."/>
            <person name="Horton D.L."/>
            <person name="Alikhan N.-F."/>
            <person name="Baker D."/>
            <person name="Gharbi K."/>
            <person name="Hall N."/>
            <person name="Watson M."/>
            <person name="Adriaenssens E.M."/>
            <person name="Foster-Nyarko E."/>
            <person name="Jarju S."/>
            <person name="Secka A."/>
            <person name="Antonio M."/>
            <person name="Oren A."/>
            <person name="Chaudhuri R."/>
            <person name="La Ragione R.M."/>
            <person name="Hildebrand F."/>
            <person name="Pallen M.J."/>
        </authorList>
    </citation>
    <scope>NUCLEOTIDE SEQUENCE [LARGE SCALE GENOMIC DNA]</scope>
    <source>
        <strain evidence="4 5">Sa3CUN1</strain>
    </source>
</reference>
<evidence type="ECO:0000313" key="4">
    <source>
        <dbReference type="EMBL" id="MBD7914829.1"/>
    </source>
</evidence>
<dbReference type="InterPro" id="IPR051556">
    <property type="entry name" value="N-term/lysine_N-AcTrnsfr"/>
</dbReference>
<keyword evidence="2" id="KW-0012">Acyltransferase</keyword>
<protein>
    <submittedName>
        <fullName evidence="4">GNAT family N-acetyltransferase</fullName>
    </submittedName>
</protein>